<dbReference type="Proteomes" id="UP000216857">
    <property type="component" value="Unassembled WGS sequence"/>
</dbReference>
<comment type="caution">
    <text evidence="1">The sequence shown here is derived from an EMBL/GenBank/DDBJ whole genome shotgun (WGS) entry which is preliminary data.</text>
</comment>
<evidence type="ECO:0000313" key="1">
    <source>
        <dbReference type="EMBL" id="OZI23973.1"/>
    </source>
</evidence>
<keyword evidence="2" id="KW-1185">Reference proteome</keyword>
<proteinExistence type="predicted"/>
<name>A0A261RI42_9BORD</name>
<evidence type="ECO:0008006" key="3">
    <source>
        <dbReference type="Google" id="ProtNLM"/>
    </source>
</evidence>
<organism evidence="1 2">
    <name type="scientific">Bordetella genomosp. 9</name>
    <dbReference type="NCBI Taxonomy" id="1416803"/>
    <lineage>
        <taxon>Bacteria</taxon>
        <taxon>Pseudomonadati</taxon>
        <taxon>Pseudomonadota</taxon>
        <taxon>Betaproteobacteria</taxon>
        <taxon>Burkholderiales</taxon>
        <taxon>Alcaligenaceae</taxon>
        <taxon>Bordetella</taxon>
    </lineage>
</organism>
<accession>A0A261RI42</accession>
<dbReference type="OrthoDB" id="9063572at2"/>
<gene>
    <name evidence="1" type="ORF">CAL26_11245</name>
</gene>
<protein>
    <recommendedName>
        <fullName evidence="3">3-deoxy-D-arabino-heptulosonate 7-phosphate synthase</fullName>
    </recommendedName>
</protein>
<reference evidence="1" key="1">
    <citation type="submission" date="2017-05" db="EMBL/GenBank/DDBJ databases">
        <title>Complete and WGS of Bordetella genogroups.</title>
        <authorList>
            <person name="Spilker T."/>
            <person name="Lipuma J."/>
        </authorList>
    </citation>
    <scope>NUCLEOTIDE SEQUENCE</scope>
    <source>
        <strain evidence="1">AU21707</strain>
    </source>
</reference>
<sequence>MSKTQLARLLSEVPRRYLLPPLPEGSPPGDADAGTVLARVLERVRATLSHGGTPTAALKAGFLNALARLIHEAMRERAGDPIFQAMVLRHRTPRVREYASLAAHAERDRREVRALVNGVAHPGKQARRSPGPVHDALGRLHALAEASAWGHLRQAARRALEIPDILGDAAIASALAGLTASPALARLDLLDTLVADGDVRRYQALWDLNGPRSGSAAAVARGSASQRRGAEVEAQAARAIEALARRLELNVAGDEAGQGGQTAYRVAMSMRVPAPLSAGADRAKTEWDVVLLRRSGAPPEIGADLGSAGAPWDVCLLVEAKASLDAATTDLQRLLRGLRLLAGADASLVYHFQTRGGSVPVSGASLRALRMSCTDDAALRSSVLYCCDASQEAQTRPLGAASRMQLLSAPASLAYAAHCAEDSRASSDMLEPVWQALLALPAWAPVLHQYTTLRQVRELLVHVDDVFATVASTV</sequence>
<evidence type="ECO:0000313" key="2">
    <source>
        <dbReference type="Proteomes" id="UP000216857"/>
    </source>
</evidence>
<dbReference type="RefSeq" id="WP_094846930.1">
    <property type="nucleotide sequence ID" value="NZ_NEVJ01000002.1"/>
</dbReference>
<dbReference type="EMBL" id="NEVJ01000002">
    <property type="protein sequence ID" value="OZI23973.1"/>
    <property type="molecule type" value="Genomic_DNA"/>
</dbReference>
<dbReference type="AlphaFoldDB" id="A0A261RI42"/>